<feature type="transmembrane region" description="Helical" evidence="7">
    <location>
        <begin position="150"/>
        <end position="183"/>
    </location>
</feature>
<feature type="transmembrane region" description="Helical" evidence="7">
    <location>
        <begin position="550"/>
        <end position="569"/>
    </location>
</feature>
<evidence type="ECO:0000313" key="10">
    <source>
        <dbReference type="Proteomes" id="UP000232875"/>
    </source>
</evidence>
<feature type="transmembrane region" description="Helical" evidence="7">
    <location>
        <begin position="526"/>
        <end position="543"/>
    </location>
</feature>
<proteinExistence type="predicted"/>
<dbReference type="GO" id="GO:0016020">
    <property type="term" value="C:membrane"/>
    <property type="evidence" value="ECO:0007669"/>
    <property type="project" value="UniProtKB-SubCell"/>
</dbReference>
<evidence type="ECO:0000256" key="1">
    <source>
        <dbReference type="ARBA" id="ARBA00004141"/>
    </source>
</evidence>
<dbReference type="PROSITE" id="PS50850">
    <property type="entry name" value="MFS"/>
    <property type="match status" value="1"/>
</dbReference>
<dbReference type="EMBL" id="KZ454992">
    <property type="protein sequence ID" value="PKI83036.1"/>
    <property type="molecule type" value="Genomic_DNA"/>
</dbReference>
<dbReference type="OrthoDB" id="3936150at2759"/>
<evidence type="ECO:0000256" key="6">
    <source>
        <dbReference type="SAM" id="MobiDB-lite"/>
    </source>
</evidence>
<dbReference type="InterPro" id="IPR036259">
    <property type="entry name" value="MFS_trans_sf"/>
</dbReference>
<comment type="subcellular location">
    <subcellularLocation>
        <location evidence="1">Membrane</location>
        <topology evidence="1">Multi-pass membrane protein</topology>
    </subcellularLocation>
</comment>
<feature type="compositionally biased region" description="Basic and acidic residues" evidence="6">
    <location>
        <begin position="324"/>
        <end position="337"/>
    </location>
</feature>
<evidence type="ECO:0000256" key="3">
    <source>
        <dbReference type="ARBA" id="ARBA00022692"/>
    </source>
</evidence>
<feature type="domain" description="Major facilitator superfamily (MFS) profile" evidence="8">
    <location>
        <begin position="83"/>
        <end position="572"/>
    </location>
</feature>
<feature type="transmembrane region" description="Helical" evidence="7">
    <location>
        <begin position="248"/>
        <end position="267"/>
    </location>
</feature>
<dbReference type="InterPro" id="IPR020846">
    <property type="entry name" value="MFS_dom"/>
</dbReference>
<protein>
    <recommendedName>
        <fullName evidence="8">Major facilitator superfamily (MFS) profile domain-containing protein</fullName>
    </recommendedName>
</protein>
<keyword evidence="2" id="KW-0813">Transport</keyword>
<evidence type="ECO:0000256" key="4">
    <source>
        <dbReference type="ARBA" id="ARBA00022989"/>
    </source>
</evidence>
<feature type="transmembrane region" description="Helical" evidence="7">
    <location>
        <begin position="463"/>
        <end position="480"/>
    </location>
</feature>
<feature type="transmembrane region" description="Helical" evidence="7">
    <location>
        <begin position="487"/>
        <end position="506"/>
    </location>
</feature>
<dbReference type="GO" id="GO:0022857">
    <property type="term" value="F:transmembrane transporter activity"/>
    <property type="evidence" value="ECO:0007669"/>
    <property type="project" value="InterPro"/>
</dbReference>
<feature type="region of interest" description="Disordered" evidence="6">
    <location>
        <begin position="1"/>
        <end position="37"/>
    </location>
</feature>
<evidence type="ECO:0000313" key="9">
    <source>
        <dbReference type="EMBL" id="PKI83036.1"/>
    </source>
</evidence>
<keyword evidence="5 7" id="KW-0472">Membrane</keyword>
<feature type="transmembrane region" description="Helical" evidence="7">
    <location>
        <begin position="431"/>
        <end position="451"/>
    </location>
</feature>
<organism evidence="9 10">
    <name type="scientific">Malassezia vespertilionis</name>
    <dbReference type="NCBI Taxonomy" id="2020962"/>
    <lineage>
        <taxon>Eukaryota</taxon>
        <taxon>Fungi</taxon>
        <taxon>Dikarya</taxon>
        <taxon>Basidiomycota</taxon>
        <taxon>Ustilaginomycotina</taxon>
        <taxon>Malasseziomycetes</taxon>
        <taxon>Malasseziales</taxon>
        <taxon>Malasseziaceae</taxon>
        <taxon>Malassezia</taxon>
    </lineage>
</organism>
<reference evidence="9 10" key="1">
    <citation type="submission" date="2017-10" db="EMBL/GenBank/DDBJ databases">
        <title>A novel species of cold-tolerant Malassezia isolated from bats.</title>
        <authorList>
            <person name="Lorch J.M."/>
            <person name="Palmer J.M."/>
            <person name="Vanderwolf K.J."/>
            <person name="Schmidt K.Z."/>
            <person name="Verant M.L."/>
            <person name="Weller T.J."/>
            <person name="Blehert D.S."/>
        </authorList>
    </citation>
    <scope>NUCLEOTIDE SEQUENCE [LARGE SCALE GENOMIC DNA]</scope>
    <source>
        <strain evidence="9 10">NWHC:44797-103</strain>
    </source>
</reference>
<keyword evidence="10" id="KW-1185">Reference proteome</keyword>
<dbReference type="SUPFAM" id="SSF103473">
    <property type="entry name" value="MFS general substrate transporter"/>
    <property type="match status" value="1"/>
</dbReference>
<name>A0A2N1J924_9BASI</name>
<evidence type="ECO:0000259" key="8">
    <source>
        <dbReference type="PROSITE" id="PS50850"/>
    </source>
</evidence>
<feature type="region of interest" description="Disordered" evidence="6">
    <location>
        <begin position="318"/>
        <end position="341"/>
    </location>
</feature>
<dbReference type="InterPro" id="IPR011701">
    <property type="entry name" value="MFS"/>
</dbReference>
<dbReference type="Pfam" id="PF07690">
    <property type="entry name" value="MFS_1"/>
    <property type="match status" value="1"/>
</dbReference>
<feature type="transmembrane region" description="Helical" evidence="7">
    <location>
        <begin position="203"/>
        <end position="227"/>
    </location>
</feature>
<evidence type="ECO:0000256" key="2">
    <source>
        <dbReference type="ARBA" id="ARBA00022448"/>
    </source>
</evidence>
<feature type="transmembrane region" description="Helical" evidence="7">
    <location>
        <begin position="389"/>
        <end position="410"/>
    </location>
</feature>
<dbReference type="AlphaFoldDB" id="A0A2N1J924"/>
<keyword evidence="3 7" id="KW-0812">Transmembrane</keyword>
<evidence type="ECO:0000256" key="5">
    <source>
        <dbReference type="ARBA" id="ARBA00023136"/>
    </source>
</evidence>
<dbReference type="PANTHER" id="PTHR23511">
    <property type="entry name" value="SYNAPTIC VESICLE GLYCOPROTEIN 2"/>
    <property type="match status" value="1"/>
</dbReference>
<sequence length="577" mass="63545">MCSIDPAQPANRPGVTYEAPESHPGLPRDVEGETNTVDDADSIDSHTLIAREYGVSTQYERQVALLNSAINDEIGFGKFQVKLTILAGFGWLADNIWFEILSMTLPQAKLEFGPEHVQFATLSLYCGLLVGSTGWGFASDIIGRRPSWNISLFISAVFGIAVGASNNFPAMCILLGFLGLGLGGNLPVDGAMLIEYIPGPYQWVLTFLSIFWCLGQLFAALIGWAFIANWHCDTSADCSWSKNAGWRYAWFLLGGVVLLMWIIRFFVYPIPESPKYLLATNRVEEAYEVLLFIARENGKETTLTLEKLRLAGLGRTMNAEEQNPDPRAKAEKEDEKQVGTLRIRPPKPLRDSISRSFEWSYALNPKKAMELYRAMHKSPVSALFASPKMALNTILVCSCWGAIGLAYPLYNSFIALYLGQAITDLSMTEEYRQLVEIAACGIPGSFMAALLVEAPFAGRKYTMAFFTALTGIFLFLFTTAKTSSAVLGWNCATSLTQNAMYAVLYAMTYEVFPAPQRGTGDGLSMSVQRVFGVVATLIAVYASDDYKTPIYVSGAFFLVTSALMVFLPYESRGKTAL</sequence>
<gene>
    <name evidence="9" type="ORF">MVES_002760</name>
</gene>
<accession>A0A2N1J924</accession>
<feature type="transmembrane region" description="Helical" evidence="7">
    <location>
        <begin position="117"/>
        <end position="138"/>
    </location>
</feature>
<evidence type="ECO:0000256" key="7">
    <source>
        <dbReference type="SAM" id="Phobius"/>
    </source>
</evidence>
<dbReference type="PANTHER" id="PTHR23511:SF5">
    <property type="entry name" value="MAJOR FACILITATOR-TYPE TRANSPORTER HXNZ-RELATED"/>
    <property type="match status" value="1"/>
</dbReference>
<dbReference type="Gene3D" id="1.20.1250.20">
    <property type="entry name" value="MFS general substrate transporter like domains"/>
    <property type="match status" value="1"/>
</dbReference>
<keyword evidence="4 7" id="KW-1133">Transmembrane helix</keyword>
<dbReference type="Proteomes" id="UP000232875">
    <property type="component" value="Unassembled WGS sequence"/>
</dbReference>